<dbReference type="AlphaFoldDB" id="A0A0D6N300"/>
<proteinExistence type="predicted"/>
<protein>
    <recommendedName>
        <fullName evidence="6">Lipoprotein</fullName>
    </recommendedName>
</protein>
<gene>
    <name evidence="2" type="ORF">Abci_009_005</name>
    <name evidence="3" type="ORF">ACI01nite_26600</name>
</gene>
<reference evidence="2 4" key="1">
    <citation type="submission" date="2012-11" db="EMBL/GenBank/DDBJ databases">
        <title>Whole genome sequence of Acetobacter cibinongensis 4H-1.</title>
        <authorList>
            <person name="Azuma Y."/>
            <person name="Higashiura N."/>
            <person name="Hirakawa H."/>
            <person name="Matsushita K."/>
        </authorList>
    </citation>
    <scope>NUCLEOTIDE SEQUENCE [LARGE SCALE GENOMIC DNA]</scope>
    <source>
        <strain evidence="2 4">4H-1</strain>
    </source>
</reference>
<dbReference type="EMBL" id="BAMV01000009">
    <property type="protein sequence ID" value="GAN60100.1"/>
    <property type="molecule type" value="Genomic_DNA"/>
</dbReference>
<evidence type="ECO:0000313" key="5">
    <source>
        <dbReference type="Proteomes" id="UP000321891"/>
    </source>
</evidence>
<name>A0A0D6N300_9PROT</name>
<accession>A0A0D6N300</accession>
<feature type="chain" id="PRO_5030005727" description="Lipoprotein" evidence="1">
    <location>
        <begin position="21"/>
        <end position="80"/>
    </location>
</feature>
<reference evidence="3 5" key="2">
    <citation type="submission" date="2019-07" db="EMBL/GenBank/DDBJ databases">
        <title>Whole genome shotgun sequence of Acetobacter cibinongensis NBRC 16605.</title>
        <authorList>
            <person name="Hosoyama A."/>
            <person name="Uohara A."/>
            <person name="Ohji S."/>
            <person name="Ichikawa N."/>
        </authorList>
    </citation>
    <scope>NUCLEOTIDE SEQUENCE [LARGE SCALE GENOMIC DNA]</scope>
    <source>
        <strain evidence="3 5">NBRC 16605</strain>
    </source>
</reference>
<keyword evidence="5" id="KW-1185">Reference proteome</keyword>
<evidence type="ECO:0000313" key="3">
    <source>
        <dbReference type="EMBL" id="GEL60058.1"/>
    </source>
</evidence>
<accession>A0A6N3SUZ9</accession>
<evidence type="ECO:0000313" key="4">
    <source>
        <dbReference type="Proteomes" id="UP000032671"/>
    </source>
</evidence>
<dbReference type="RefSeq" id="WP_048838185.1">
    <property type="nucleotide sequence ID" value="NZ_BAMV01000009.1"/>
</dbReference>
<dbReference type="Proteomes" id="UP000321891">
    <property type="component" value="Unassembled WGS sequence"/>
</dbReference>
<dbReference type="PROSITE" id="PS51257">
    <property type="entry name" value="PROKAR_LIPOPROTEIN"/>
    <property type="match status" value="1"/>
</dbReference>
<comment type="caution">
    <text evidence="2">The sequence shown here is derived from an EMBL/GenBank/DDBJ whole genome shotgun (WGS) entry which is preliminary data.</text>
</comment>
<keyword evidence="1" id="KW-0732">Signal</keyword>
<feature type="signal peptide" evidence="1">
    <location>
        <begin position="1"/>
        <end position="20"/>
    </location>
</feature>
<dbReference type="Proteomes" id="UP000032671">
    <property type="component" value="Unassembled WGS sequence"/>
</dbReference>
<evidence type="ECO:0000256" key="1">
    <source>
        <dbReference type="SAM" id="SignalP"/>
    </source>
</evidence>
<evidence type="ECO:0008006" key="6">
    <source>
        <dbReference type="Google" id="ProtNLM"/>
    </source>
</evidence>
<evidence type="ECO:0000313" key="2">
    <source>
        <dbReference type="EMBL" id="GAN60100.1"/>
    </source>
</evidence>
<dbReference type="EMBL" id="BJVU01000020">
    <property type="protein sequence ID" value="GEL60058.1"/>
    <property type="molecule type" value="Genomic_DNA"/>
</dbReference>
<organism evidence="2 4">
    <name type="scientific">Acetobacter cibinongensis</name>
    <dbReference type="NCBI Taxonomy" id="146475"/>
    <lineage>
        <taxon>Bacteria</taxon>
        <taxon>Pseudomonadati</taxon>
        <taxon>Pseudomonadota</taxon>
        <taxon>Alphaproteobacteria</taxon>
        <taxon>Acetobacterales</taxon>
        <taxon>Acetobacteraceae</taxon>
        <taxon>Acetobacter</taxon>
    </lineage>
</organism>
<dbReference type="STRING" id="1231339.Abci_009_005"/>
<sequence length="80" mass="8713">MRRSAVFTIGVLAFGFNALALGGCADKPEQRVCPLVVPWSAADQLALAADLKASKSPLIHRAVQEDAGYREWARLCQETR</sequence>